<organism evidence="3 4">
    <name type="scientific">Crocosphaera watsonii WH 0402</name>
    <dbReference type="NCBI Taxonomy" id="1284629"/>
    <lineage>
        <taxon>Bacteria</taxon>
        <taxon>Bacillati</taxon>
        <taxon>Cyanobacteriota</taxon>
        <taxon>Cyanophyceae</taxon>
        <taxon>Oscillatoriophycideae</taxon>
        <taxon>Chroococcales</taxon>
        <taxon>Aphanothecaceae</taxon>
        <taxon>Crocosphaera</taxon>
    </lineage>
</organism>
<dbReference type="Proteomes" id="UP000018130">
    <property type="component" value="Unassembled WGS sequence"/>
</dbReference>
<keyword evidence="2" id="KW-1133">Transmembrane helix</keyword>
<feature type="compositionally biased region" description="Polar residues" evidence="1">
    <location>
        <begin position="157"/>
        <end position="173"/>
    </location>
</feature>
<evidence type="ECO:0000313" key="3">
    <source>
        <dbReference type="EMBL" id="CCQ69404.1"/>
    </source>
</evidence>
<evidence type="ECO:0000256" key="2">
    <source>
        <dbReference type="SAM" id="Phobius"/>
    </source>
</evidence>
<keyword evidence="2" id="KW-0472">Membrane</keyword>
<name>T2JWG1_CROWT</name>
<gene>
    <name evidence="3" type="ORF">CWATWH0402_135</name>
</gene>
<dbReference type="AlphaFoldDB" id="T2JWG1"/>
<reference evidence="3 4" key="1">
    <citation type="submission" date="2013-01" db="EMBL/GenBank/DDBJ databases">
        <authorList>
            <person name="Bench S."/>
        </authorList>
    </citation>
    <scope>NUCLEOTIDE SEQUENCE [LARGE SCALE GENOMIC DNA]</scope>
    <source>
        <strain evidence="3 4">WH 0402</strain>
    </source>
</reference>
<sequence>MINKLMQKISMLFSTRKARFFFVLAIFFYMILIIVRLLEAFFREVIYLPFQSVFFEFINLTKEVLFAFALLLTIYGLVLKMPNIKSFLKIKPTTNITNKYSKDLMSQEDKGDEILNSYYLQALQQSNINFLVSVIAASLGFLVIIYSLFVDNPNQPVITSDPTSNPGSPNSRSDTIKIPKNSNQNSEIWARVVQTIVLESVAALFFVQTNKTRKTMVDFSDKLRSDRNLDRNLTEALELIEKIPNESIQSKVKALLVLKFSGLEMNYKDQEVLKQIIEAKATEQATKSNGISNQVNEE</sequence>
<protein>
    <submittedName>
        <fullName evidence="3">Uncharacterized protein</fullName>
    </submittedName>
</protein>
<feature type="transmembrane region" description="Helical" evidence="2">
    <location>
        <begin position="188"/>
        <end position="207"/>
    </location>
</feature>
<feature type="transmembrane region" description="Helical" evidence="2">
    <location>
        <begin position="128"/>
        <end position="149"/>
    </location>
</feature>
<proteinExistence type="predicted"/>
<feature type="transmembrane region" description="Helical" evidence="2">
    <location>
        <begin position="58"/>
        <end position="79"/>
    </location>
</feature>
<evidence type="ECO:0000256" key="1">
    <source>
        <dbReference type="SAM" id="MobiDB-lite"/>
    </source>
</evidence>
<feature type="region of interest" description="Disordered" evidence="1">
    <location>
        <begin position="157"/>
        <end position="179"/>
    </location>
</feature>
<evidence type="ECO:0000313" key="4">
    <source>
        <dbReference type="Proteomes" id="UP000018130"/>
    </source>
</evidence>
<dbReference type="EMBL" id="CAQN01000968">
    <property type="protein sequence ID" value="CCQ69404.1"/>
    <property type="molecule type" value="Genomic_DNA"/>
</dbReference>
<accession>T2JWG1</accession>
<comment type="caution">
    <text evidence="3">The sequence shown here is derived from an EMBL/GenBank/DDBJ whole genome shotgun (WGS) entry which is preliminary data.</text>
</comment>
<dbReference type="RefSeq" id="WP_048327019.1">
    <property type="nucleotide sequence ID" value="NZ_CAQN01000968.1"/>
</dbReference>
<reference evidence="3 4" key="2">
    <citation type="submission" date="2013-09" db="EMBL/GenBank/DDBJ databases">
        <title>Whole genome comparison of six Crocosphaera watsonii strains with differing phenotypes.</title>
        <authorList>
            <person name="Bench S.R."/>
            <person name="Heller P."/>
            <person name="Frank I."/>
            <person name="Arciniega M."/>
            <person name="Shilova I.N."/>
            <person name="Zehr J.P."/>
        </authorList>
    </citation>
    <scope>NUCLEOTIDE SEQUENCE [LARGE SCALE GENOMIC DNA]</scope>
    <source>
        <strain evidence="3 4">WH 0402</strain>
    </source>
</reference>
<feature type="transmembrane region" description="Helical" evidence="2">
    <location>
        <begin position="20"/>
        <end position="38"/>
    </location>
</feature>
<keyword evidence="2" id="KW-0812">Transmembrane</keyword>